<dbReference type="Proteomes" id="UP000663823">
    <property type="component" value="Unassembled WGS sequence"/>
</dbReference>
<protein>
    <submittedName>
        <fullName evidence="1">Uncharacterized protein</fullName>
    </submittedName>
</protein>
<comment type="caution">
    <text evidence="1">The sequence shown here is derived from an EMBL/GenBank/DDBJ whole genome shotgun (WGS) entry which is preliminary data.</text>
</comment>
<proteinExistence type="predicted"/>
<evidence type="ECO:0000313" key="1">
    <source>
        <dbReference type="EMBL" id="CAF4298016.1"/>
    </source>
</evidence>
<sequence>MFERKVSLNYYDQ</sequence>
<feature type="non-terminal residue" evidence="1">
    <location>
        <position position="13"/>
    </location>
</feature>
<name>A0A820HLC2_9BILA</name>
<accession>A0A820HLC2</accession>
<organism evidence="1 2">
    <name type="scientific">Rotaria sordida</name>
    <dbReference type="NCBI Taxonomy" id="392033"/>
    <lineage>
        <taxon>Eukaryota</taxon>
        <taxon>Metazoa</taxon>
        <taxon>Spiralia</taxon>
        <taxon>Gnathifera</taxon>
        <taxon>Rotifera</taxon>
        <taxon>Eurotatoria</taxon>
        <taxon>Bdelloidea</taxon>
        <taxon>Philodinida</taxon>
        <taxon>Philodinidae</taxon>
        <taxon>Rotaria</taxon>
    </lineage>
</organism>
<dbReference type="EMBL" id="CAJOAX010046145">
    <property type="protein sequence ID" value="CAF4298016.1"/>
    <property type="molecule type" value="Genomic_DNA"/>
</dbReference>
<gene>
    <name evidence="1" type="ORF">OTI717_LOCUS41958</name>
</gene>
<reference evidence="1" key="1">
    <citation type="submission" date="2021-02" db="EMBL/GenBank/DDBJ databases">
        <authorList>
            <person name="Nowell W R."/>
        </authorList>
    </citation>
    <scope>NUCLEOTIDE SEQUENCE</scope>
</reference>
<evidence type="ECO:0000313" key="2">
    <source>
        <dbReference type="Proteomes" id="UP000663823"/>
    </source>
</evidence>